<organism evidence="1 2">
    <name type="scientific">Candidatus Methanoperedens nitratireducens</name>
    <dbReference type="NCBI Taxonomy" id="1392998"/>
    <lineage>
        <taxon>Archaea</taxon>
        <taxon>Methanobacteriati</taxon>
        <taxon>Methanobacteriota</taxon>
        <taxon>Stenosarchaea group</taxon>
        <taxon>Methanomicrobia</taxon>
        <taxon>Methanosarcinales</taxon>
        <taxon>ANME-2 cluster</taxon>
        <taxon>Candidatus Methanoperedentaceae</taxon>
        <taxon>Candidatus Methanoperedens</taxon>
    </lineage>
</organism>
<reference evidence="1 2" key="1">
    <citation type="journal article" date="2013" name="Nature">
        <title>Anaerobic oxidation of methane coupled to nitrate reduction in a novel archaeal lineage.</title>
        <authorList>
            <person name="Haroon M.F."/>
            <person name="Hu S."/>
            <person name="Shi Y."/>
            <person name="Imelfort M."/>
            <person name="Keller J."/>
            <person name="Hugenholtz P."/>
            <person name="Yuan Z."/>
            <person name="Tyson G.W."/>
        </authorList>
    </citation>
    <scope>NUCLEOTIDE SEQUENCE [LARGE SCALE GENOMIC DNA]</scope>
    <source>
        <strain evidence="1 2">ANME-2d</strain>
    </source>
</reference>
<proteinExistence type="predicted"/>
<name>A0A062V3Q2_9EURY</name>
<gene>
    <name evidence="1" type="ORF">ANME2D_02465</name>
</gene>
<dbReference type="AlphaFoldDB" id="A0A062V3Q2"/>
<evidence type="ECO:0000313" key="1">
    <source>
        <dbReference type="EMBL" id="KCZ71263.1"/>
    </source>
</evidence>
<keyword evidence="2" id="KW-1185">Reference proteome</keyword>
<comment type="caution">
    <text evidence="1">The sequence shown here is derived from an EMBL/GenBank/DDBJ whole genome shotgun (WGS) entry which is preliminary data.</text>
</comment>
<dbReference type="EMBL" id="JMIY01000006">
    <property type="protein sequence ID" value="KCZ71263.1"/>
    <property type="molecule type" value="Genomic_DNA"/>
</dbReference>
<protein>
    <submittedName>
        <fullName evidence="1">Uncharacterized protein</fullName>
    </submittedName>
</protein>
<dbReference type="Proteomes" id="UP000027153">
    <property type="component" value="Unassembled WGS sequence"/>
</dbReference>
<accession>A0A062V3Q2</accession>
<evidence type="ECO:0000313" key="2">
    <source>
        <dbReference type="Proteomes" id="UP000027153"/>
    </source>
</evidence>
<sequence>MSLTGLMIKVTGGTEHIMEVYREASETKDLWKSSNKTLW</sequence>